<feature type="domain" description="Core-binding (CB)" evidence="6">
    <location>
        <begin position="1"/>
        <end position="73"/>
    </location>
</feature>
<dbReference type="PANTHER" id="PTHR34605:SF4">
    <property type="entry name" value="DNA ADENINE METHYLTRANSFERASE"/>
    <property type="match status" value="1"/>
</dbReference>
<keyword evidence="1" id="KW-0229">DNA integration</keyword>
<dbReference type="CDD" id="cd00799">
    <property type="entry name" value="INT_Cre_C"/>
    <property type="match status" value="1"/>
</dbReference>
<dbReference type="PANTHER" id="PTHR34605">
    <property type="entry name" value="PHAGE_INTEGRASE DOMAIN-CONTAINING PROTEIN"/>
    <property type="match status" value="1"/>
</dbReference>
<dbReference type="PROSITE" id="PS51898">
    <property type="entry name" value="TYR_RECOMBINASE"/>
    <property type="match status" value="1"/>
</dbReference>
<feature type="domain" description="Tyr recombinase" evidence="5">
    <location>
        <begin position="117"/>
        <end position="307"/>
    </location>
</feature>
<sequence length="424" mass="47600">MADVQKYLDAATRENTRQSYASAVRHFEEDWGGHLPTHADGIARYLAAYAEDLSVNTLRQRLAALARWHAEHGYLDPTRSALVRQTLRGIQALHPVAEKQAAPLQLSELGAVADWLDTAAALAEQRQDVATLRRCRRDRALILLGFWKGFRGDELTRLRIEHLTLQSGEGLSVYLPRSKTDRSNAGTTARIPALSRWCPVSATETWLALMDLPQGPLFPKIDRWGTLGSAPLNIDSVIPVLRRALTRAGVTQANTYSGHSLRRGFASWANANGWDIKSLMQYVGWRKVDTAMRYVDADVRFAKAAIELGVGRLPQAVPELAPPRSATPAQPVAQFDVRFALTSYTESARRRAKARRLIEEVCMARHRGHREDADGLRFRIQVADDSDLDDVMATLLDDMYRIADNNECYLEAVINERDGKRHWE</sequence>
<evidence type="ECO:0000259" key="5">
    <source>
        <dbReference type="PROSITE" id="PS51898"/>
    </source>
</evidence>
<dbReference type="InterPro" id="IPR010998">
    <property type="entry name" value="Integrase_recombinase_N"/>
</dbReference>
<dbReference type="Gene3D" id="1.10.443.10">
    <property type="entry name" value="Intergrase catalytic core"/>
    <property type="match status" value="1"/>
</dbReference>
<proteinExistence type="predicted"/>
<evidence type="ECO:0000256" key="3">
    <source>
        <dbReference type="ARBA" id="ARBA00023172"/>
    </source>
</evidence>
<gene>
    <name evidence="7" type="ORF">N4264_14915</name>
</gene>
<evidence type="ECO:0000256" key="1">
    <source>
        <dbReference type="ARBA" id="ARBA00022908"/>
    </source>
</evidence>
<dbReference type="SUPFAM" id="SSF56349">
    <property type="entry name" value="DNA breaking-rejoining enzymes"/>
    <property type="match status" value="1"/>
</dbReference>
<organism evidence="7 8">
    <name type="scientific">Tahibacter amnicola</name>
    <dbReference type="NCBI Taxonomy" id="2976241"/>
    <lineage>
        <taxon>Bacteria</taxon>
        <taxon>Pseudomonadati</taxon>
        <taxon>Pseudomonadota</taxon>
        <taxon>Gammaproteobacteria</taxon>
        <taxon>Lysobacterales</taxon>
        <taxon>Rhodanobacteraceae</taxon>
        <taxon>Tahibacter</taxon>
    </lineage>
</organism>
<accession>A0ABY6BDR3</accession>
<dbReference type="EMBL" id="CP104694">
    <property type="protein sequence ID" value="UXI66042.1"/>
    <property type="molecule type" value="Genomic_DNA"/>
</dbReference>
<dbReference type="Proteomes" id="UP001064632">
    <property type="component" value="Chromosome"/>
</dbReference>
<name>A0ABY6BDR3_9GAMM</name>
<keyword evidence="3" id="KW-0233">DNA recombination</keyword>
<keyword evidence="2 4" id="KW-0238">DNA-binding</keyword>
<keyword evidence="8" id="KW-1185">Reference proteome</keyword>
<evidence type="ECO:0000256" key="2">
    <source>
        <dbReference type="ARBA" id="ARBA00023125"/>
    </source>
</evidence>
<dbReference type="Pfam" id="PF00589">
    <property type="entry name" value="Phage_integrase"/>
    <property type="match status" value="1"/>
</dbReference>
<dbReference type="RefSeq" id="WP_261693028.1">
    <property type="nucleotide sequence ID" value="NZ_CP104694.1"/>
</dbReference>
<protein>
    <submittedName>
        <fullName evidence="7">Site-specific integrase</fullName>
    </submittedName>
</protein>
<dbReference type="InterPro" id="IPR002104">
    <property type="entry name" value="Integrase_catalytic"/>
</dbReference>
<dbReference type="SUPFAM" id="SSF47823">
    <property type="entry name" value="lambda integrase-like, N-terminal domain"/>
    <property type="match status" value="1"/>
</dbReference>
<evidence type="ECO:0000256" key="4">
    <source>
        <dbReference type="PROSITE-ProRule" id="PRU01248"/>
    </source>
</evidence>
<evidence type="ECO:0000313" key="8">
    <source>
        <dbReference type="Proteomes" id="UP001064632"/>
    </source>
</evidence>
<dbReference type="InterPro" id="IPR011010">
    <property type="entry name" value="DNA_brk_join_enz"/>
</dbReference>
<dbReference type="InterPro" id="IPR052925">
    <property type="entry name" value="Phage_Integrase-like_Recomb"/>
</dbReference>
<dbReference type="InterPro" id="IPR013762">
    <property type="entry name" value="Integrase-like_cat_sf"/>
</dbReference>
<dbReference type="Gene3D" id="1.10.150.130">
    <property type="match status" value="1"/>
</dbReference>
<reference evidence="7" key="1">
    <citation type="submission" date="2022-09" db="EMBL/GenBank/DDBJ databases">
        <title>Tahibacter sp. nov., isolated from a fresh water.</title>
        <authorList>
            <person name="Baek J.H."/>
            <person name="Lee J.K."/>
            <person name="Kim J.M."/>
            <person name="Jeon C.O."/>
        </authorList>
    </citation>
    <scope>NUCLEOTIDE SEQUENCE</scope>
    <source>
        <strain evidence="7">W38</strain>
    </source>
</reference>
<dbReference type="PROSITE" id="PS51900">
    <property type="entry name" value="CB"/>
    <property type="match status" value="1"/>
</dbReference>
<dbReference type="InterPro" id="IPR044068">
    <property type="entry name" value="CB"/>
</dbReference>
<evidence type="ECO:0000259" key="6">
    <source>
        <dbReference type="PROSITE" id="PS51900"/>
    </source>
</evidence>
<evidence type="ECO:0000313" key="7">
    <source>
        <dbReference type="EMBL" id="UXI66042.1"/>
    </source>
</evidence>